<accession>A0ABP7G5E9</accession>
<comment type="caution">
    <text evidence="2">The sequence shown here is derived from an EMBL/GenBank/DDBJ whole genome shotgun (WGS) entry which is preliminary data.</text>
</comment>
<feature type="compositionally biased region" description="Low complexity" evidence="1">
    <location>
        <begin position="48"/>
        <end position="61"/>
    </location>
</feature>
<reference evidence="3" key="1">
    <citation type="journal article" date="2019" name="Int. J. Syst. Evol. Microbiol.">
        <title>The Global Catalogue of Microorganisms (GCM) 10K type strain sequencing project: providing services to taxonomists for standard genome sequencing and annotation.</title>
        <authorList>
            <consortium name="The Broad Institute Genomics Platform"/>
            <consortium name="The Broad Institute Genome Sequencing Center for Infectious Disease"/>
            <person name="Wu L."/>
            <person name="Ma J."/>
        </authorList>
    </citation>
    <scope>NUCLEOTIDE SEQUENCE [LARGE SCALE GENOMIC DNA]</scope>
    <source>
        <strain evidence="3">JCM 30846</strain>
    </source>
</reference>
<feature type="region of interest" description="Disordered" evidence="1">
    <location>
        <begin position="30"/>
        <end position="87"/>
    </location>
</feature>
<gene>
    <name evidence="2" type="ORF">GCM10023082_59060</name>
</gene>
<evidence type="ECO:0000256" key="1">
    <source>
        <dbReference type="SAM" id="MobiDB-lite"/>
    </source>
</evidence>
<dbReference type="Proteomes" id="UP001499884">
    <property type="component" value="Unassembled WGS sequence"/>
</dbReference>
<keyword evidence="3" id="KW-1185">Reference proteome</keyword>
<proteinExistence type="predicted"/>
<dbReference type="EMBL" id="BAABEP010000069">
    <property type="protein sequence ID" value="GAA3756146.1"/>
    <property type="molecule type" value="Genomic_DNA"/>
</dbReference>
<organism evidence="2 3">
    <name type="scientific">Streptomyces tremellae</name>
    <dbReference type="NCBI Taxonomy" id="1124239"/>
    <lineage>
        <taxon>Bacteria</taxon>
        <taxon>Bacillati</taxon>
        <taxon>Actinomycetota</taxon>
        <taxon>Actinomycetes</taxon>
        <taxon>Kitasatosporales</taxon>
        <taxon>Streptomycetaceae</taxon>
        <taxon>Streptomyces</taxon>
    </lineage>
</organism>
<evidence type="ECO:0000313" key="3">
    <source>
        <dbReference type="Proteomes" id="UP001499884"/>
    </source>
</evidence>
<protein>
    <submittedName>
        <fullName evidence="2">Uncharacterized protein</fullName>
    </submittedName>
</protein>
<sequence length="87" mass="8608">MYGHGSRARAGAAGSRAAARRCVPLRAAADGAPAGVQGREGEAVRGVPAADARPGHAAADPDGPPCCHRGRRTDGARGGCVTGRPLI</sequence>
<evidence type="ECO:0000313" key="2">
    <source>
        <dbReference type="EMBL" id="GAA3756146.1"/>
    </source>
</evidence>
<name>A0ABP7G5E9_9ACTN</name>